<evidence type="ECO:0000256" key="1">
    <source>
        <dbReference type="ARBA" id="ARBA00009437"/>
    </source>
</evidence>
<dbReference type="STRING" id="1110502.TMO_0363"/>
<dbReference type="GO" id="GO:0005829">
    <property type="term" value="C:cytosol"/>
    <property type="evidence" value="ECO:0007669"/>
    <property type="project" value="TreeGrafter"/>
</dbReference>
<dbReference type="InterPro" id="IPR050950">
    <property type="entry name" value="HTH-type_LysR_regulators"/>
</dbReference>
<dbReference type="InterPro" id="IPR036388">
    <property type="entry name" value="WH-like_DNA-bd_sf"/>
</dbReference>
<dbReference type="PROSITE" id="PS50931">
    <property type="entry name" value="HTH_LYSR"/>
    <property type="match status" value="1"/>
</dbReference>
<dbReference type="EMBL" id="CP003236">
    <property type="protein sequence ID" value="AFK52202.1"/>
    <property type="molecule type" value="Genomic_DNA"/>
</dbReference>
<keyword evidence="3" id="KW-0238">DNA-binding</keyword>
<accession>I3THG4</accession>
<evidence type="ECO:0000259" key="5">
    <source>
        <dbReference type="PROSITE" id="PS50931"/>
    </source>
</evidence>
<comment type="similarity">
    <text evidence="1">Belongs to the LysR transcriptional regulatory family.</text>
</comment>
<reference evidence="6 7" key="1">
    <citation type="journal article" date="2012" name="J. Am. Chem. Soc.">
        <title>Bacterial biosynthesis and maturation of the didemnin anti-cancer agents.</title>
        <authorList>
            <person name="Xu Y."/>
            <person name="Kersten R.D."/>
            <person name="Nam S.J."/>
            <person name="Lu L."/>
            <person name="Al-Suwailem A.M."/>
            <person name="Zheng H."/>
            <person name="Fenical W."/>
            <person name="Dorrestein P.C."/>
            <person name="Moore B.S."/>
            <person name="Qian P.Y."/>
        </authorList>
    </citation>
    <scope>NUCLEOTIDE SEQUENCE [LARGE SCALE GENOMIC DNA]</scope>
    <source>
        <strain evidence="6 7">KA081020-065</strain>
    </source>
</reference>
<dbReference type="PRINTS" id="PR00039">
    <property type="entry name" value="HTHLYSR"/>
</dbReference>
<dbReference type="PANTHER" id="PTHR30419">
    <property type="entry name" value="HTH-TYPE TRANSCRIPTIONAL REGULATOR YBHD"/>
    <property type="match status" value="1"/>
</dbReference>
<keyword evidence="7" id="KW-1185">Reference proteome</keyword>
<organism evidence="6 7">
    <name type="scientific">Tistrella mobilis (strain KA081020-065)</name>
    <dbReference type="NCBI Taxonomy" id="1110502"/>
    <lineage>
        <taxon>Bacteria</taxon>
        <taxon>Pseudomonadati</taxon>
        <taxon>Pseudomonadota</taxon>
        <taxon>Alphaproteobacteria</taxon>
        <taxon>Geminicoccales</taxon>
        <taxon>Geminicoccaceae</taxon>
        <taxon>Tistrella</taxon>
    </lineage>
</organism>
<dbReference type="Proteomes" id="UP000005258">
    <property type="component" value="Chromosome"/>
</dbReference>
<evidence type="ECO:0000313" key="7">
    <source>
        <dbReference type="Proteomes" id="UP000005258"/>
    </source>
</evidence>
<dbReference type="Pfam" id="PF00126">
    <property type="entry name" value="HTH_1"/>
    <property type="match status" value="1"/>
</dbReference>
<dbReference type="CDD" id="cd08438">
    <property type="entry name" value="PBP2_CidR"/>
    <property type="match status" value="1"/>
</dbReference>
<dbReference type="InterPro" id="IPR036390">
    <property type="entry name" value="WH_DNA-bd_sf"/>
</dbReference>
<dbReference type="AlphaFoldDB" id="I3THG4"/>
<name>I3THG4_TISMK</name>
<dbReference type="InterPro" id="IPR005119">
    <property type="entry name" value="LysR_subst-bd"/>
</dbReference>
<evidence type="ECO:0000256" key="4">
    <source>
        <dbReference type="ARBA" id="ARBA00023163"/>
    </source>
</evidence>
<dbReference type="InterPro" id="IPR000847">
    <property type="entry name" value="LysR_HTH_N"/>
</dbReference>
<protein>
    <submittedName>
        <fullName evidence="6">LysR family transcriptional regulator</fullName>
    </submittedName>
</protein>
<keyword evidence="4" id="KW-0804">Transcription</keyword>
<feature type="domain" description="HTH lysR-type" evidence="5">
    <location>
        <begin position="3"/>
        <end position="60"/>
    </location>
</feature>
<dbReference type="SUPFAM" id="SSF53850">
    <property type="entry name" value="Periplasmic binding protein-like II"/>
    <property type="match status" value="1"/>
</dbReference>
<dbReference type="FunFam" id="1.10.10.10:FF:000001">
    <property type="entry name" value="LysR family transcriptional regulator"/>
    <property type="match status" value="1"/>
</dbReference>
<dbReference type="eggNOG" id="COG0583">
    <property type="taxonomic scope" value="Bacteria"/>
</dbReference>
<gene>
    <name evidence="6" type="primary">ywbI</name>
    <name evidence="6" type="ordered locus">TMO_0363</name>
</gene>
<dbReference type="Pfam" id="PF03466">
    <property type="entry name" value="LysR_substrate"/>
    <property type="match status" value="1"/>
</dbReference>
<dbReference type="GO" id="GO:0003677">
    <property type="term" value="F:DNA binding"/>
    <property type="evidence" value="ECO:0007669"/>
    <property type="project" value="UniProtKB-KW"/>
</dbReference>
<dbReference type="SUPFAM" id="SSF46785">
    <property type="entry name" value="Winged helix' DNA-binding domain"/>
    <property type="match status" value="1"/>
</dbReference>
<dbReference type="Gene3D" id="1.10.10.10">
    <property type="entry name" value="Winged helix-like DNA-binding domain superfamily/Winged helix DNA-binding domain"/>
    <property type="match status" value="1"/>
</dbReference>
<dbReference type="KEGG" id="tmo:TMO_0363"/>
<dbReference type="PANTHER" id="PTHR30419:SF8">
    <property type="entry name" value="NITROGEN ASSIMILATION TRANSCRIPTIONAL ACTIVATOR-RELATED"/>
    <property type="match status" value="1"/>
</dbReference>
<keyword evidence="2" id="KW-0805">Transcription regulation</keyword>
<sequence>MPMELRTLRAFVEVVRQGGFSQAAKVVNTTQPTISKAVRQLEDDLGTPLLDRVGHRSELTEAGRIVYRRALSMLAERDDMIAELDELRGLKRGTLRLGLPPLGSATLFAPLFAIFRSRYPGIDIGLVEHGSKRLEEVLLAGEVDMAASLLPVSEEFDWQAIRAEPLTALLALDHPLADAPKIDLPMLAEHPLILFESGFALNKIILDGCRRHGFRPNIAARSGQIDFIVELAAAGLGIAFLPRMIAEQRRHAAVRLVPLDDPEAQWHMALIWRRGGYLSHAARAWLALTREVHGHG</sequence>
<evidence type="ECO:0000256" key="2">
    <source>
        <dbReference type="ARBA" id="ARBA00023015"/>
    </source>
</evidence>
<evidence type="ECO:0000313" key="6">
    <source>
        <dbReference type="EMBL" id="AFK52202.1"/>
    </source>
</evidence>
<evidence type="ECO:0000256" key="3">
    <source>
        <dbReference type="ARBA" id="ARBA00023125"/>
    </source>
</evidence>
<dbReference type="PATRIC" id="fig|1110502.3.peg.374"/>
<dbReference type="HOGENOM" id="CLU_039613_6_2_5"/>
<dbReference type="GO" id="GO:0003700">
    <property type="term" value="F:DNA-binding transcription factor activity"/>
    <property type="evidence" value="ECO:0007669"/>
    <property type="project" value="InterPro"/>
</dbReference>
<dbReference type="Gene3D" id="3.40.190.290">
    <property type="match status" value="1"/>
</dbReference>
<proteinExistence type="inferred from homology"/>